<dbReference type="Proteomes" id="UP000266385">
    <property type="component" value="Unassembled WGS sequence"/>
</dbReference>
<protein>
    <submittedName>
        <fullName evidence="1">Uncharacterized protein</fullName>
    </submittedName>
</protein>
<reference evidence="1 2" key="1">
    <citation type="submission" date="2018-08" db="EMBL/GenBank/DDBJ databases">
        <title>Henriciella mobilis sp. nov., isolated from seawater.</title>
        <authorList>
            <person name="Cheng H."/>
            <person name="Wu Y.-H."/>
            <person name="Xu X.-W."/>
            <person name="Guo L.-L."/>
        </authorList>
    </citation>
    <scope>NUCLEOTIDE SEQUENCE [LARGE SCALE GENOMIC DNA]</scope>
    <source>
        <strain evidence="1 2">JN25</strain>
    </source>
</reference>
<keyword evidence="2" id="KW-1185">Reference proteome</keyword>
<gene>
    <name evidence="1" type="ORF">D1223_13670</name>
</gene>
<proteinExistence type="predicted"/>
<dbReference type="EMBL" id="QWFX01000013">
    <property type="protein sequence ID" value="RIJ28429.1"/>
    <property type="molecule type" value="Genomic_DNA"/>
</dbReference>
<organism evidence="1 2">
    <name type="scientific">Henriciella mobilis</name>
    <dbReference type="NCBI Taxonomy" id="2305467"/>
    <lineage>
        <taxon>Bacteria</taxon>
        <taxon>Pseudomonadati</taxon>
        <taxon>Pseudomonadota</taxon>
        <taxon>Alphaproteobacteria</taxon>
        <taxon>Hyphomonadales</taxon>
        <taxon>Hyphomonadaceae</taxon>
        <taxon>Henriciella</taxon>
    </lineage>
</organism>
<comment type="caution">
    <text evidence="1">The sequence shown here is derived from an EMBL/GenBank/DDBJ whole genome shotgun (WGS) entry which is preliminary data.</text>
</comment>
<evidence type="ECO:0000313" key="2">
    <source>
        <dbReference type="Proteomes" id="UP000266385"/>
    </source>
</evidence>
<accession>A0A399RFP2</accession>
<dbReference type="AlphaFoldDB" id="A0A399RFP2"/>
<name>A0A399RFP2_9PROT</name>
<evidence type="ECO:0000313" key="1">
    <source>
        <dbReference type="EMBL" id="RIJ28429.1"/>
    </source>
</evidence>
<sequence>MRPGGSSGFFEQDELALFSFGDLVFIGLDHAGIRRLNNSVDQLANLRLASFSFTPESVCPLLSTRKALVPTIGQHGSRHLDQCPCRLKLTQQVSKLTL</sequence>